<protein>
    <submittedName>
        <fullName evidence="1">Uncharacterized protein</fullName>
    </submittedName>
</protein>
<keyword evidence="2" id="KW-1185">Reference proteome</keyword>
<sequence>MTANNLCDEYTETKTLAWIKTKDLMPTPGMQVQCKLRHCSSGNIQQHLLVHVAEDDCSWRTAGDLCEVSYDWDVIEWEST</sequence>
<organism evidence="1 2">
    <name type="scientific">Pseudomonas floridensis</name>
    <dbReference type="NCBI Taxonomy" id="1958950"/>
    <lineage>
        <taxon>Bacteria</taxon>
        <taxon>Pseudomonadati</taxon>
        <taxon>Pseudomonadota</taxon>
        <taxon>Gammaproteobacteria</taxon>
        <taxon>Pseudomonadales</taxon>
        <taxon>Pseudomonadaceae</taxon>
        <taxon>Pseudomonas</taxon>
    </lineage>
</organism>
<comment type="caution">
    <text evidence="1">The sequence shown here is derived from an EMBL/GenBank/DDBJ whole genome shotgun (WGS) entry which is preliminary data.</text>
</comment>
<reference evidence="2" key="1">
    <citation type="submission" date="2017-02" db="EMBL/GenBank/DDBJ databases">
        <title>Pseudomonas floridae sp. nov., a novel pathogenic bacterial species isolated from tomato.</title>
        <authorList>
            <person name="Timilsina S."/>
            <person name="Vallad G.E."/>
            <person name="Jones J.B."/>
        </authorList>
    </citation>
    <scope>NUCLEOTIDE SEQUENCE [LARGE SCALE GENOMIC DNA]</scope>
    <source>
        <strain evidence="2">GEV388</strain>
    </source>
</reference>
<dbReference type="STRING" id="1958950.BZK31_08110"/>
<accession>A0A1X0N8P6</accession>
<evidence type="ECO:0000313" key="1">
    <source>
        <dbReference type="EMBL" id="ORC60263.1"/>
    </source>
</evidence>
<name>A0A1X0N8P6_9PSED</name>
<dbReference type="AlphaFoldDB" id="A0A1X0N8P6"/>
<gene>
    <name evidence="1" type="ORF">BZK31_08110</name>
</gene>
<dbReference type="EMBL" id="MUIO01000021">
    <property type="protein sequence ID" value="ORC60263.1"/>
    <property type="molecule type" value="Genomic_DNA"/>
</dbReference>
<evidence type="ECO:0000313" key="2">
    <source>
        <dbReference type="Proteomes" id="UP000192815"/>
    </source>
</evidence>
<dbReference type="Proteomes" id="UP000192815">
    <property type="component" value="Unassembled WGS sequence"/>
</dbReference>
<proteinExistence type="predicted"/>